<dbReference type="AlphaFoldDB" id="L9JGB6"/>
<proteinExistence type="predicted"/>
<keyword evidence="3" id="KW-1185">Reference proteome</keyword>
<gene>
    <name evidence="2" type="ORF">TREES_T100012317</name>
</gene>
<evidence type="ECO:0000256" key="1">
    <source>
        <dbReference type="SAM" id="SignalP"/>
    </source>
</evidence>
<dbReference type="PANTHER" id="PTHR36878:SF1">
    <property type="entry name" value="SMALL INTEGRAL MEMBRANE PROTEIN 30"/>
    <property type="match status" value="1"/>
</dbReference>
<accession>L9JGB6</accession>
<reference evidence="3" key="1">
    <citation type="submission" date="2012-07" db="EMBL/GenBank/DDBJ databases">
        <title>Genome of the Chinese tree shrew, a rising model animal genetically related to primates.</title>
        <authorList>
            <person name="Zhang G."/>
            <person name="Fan Y."/>
            <person name="Yao Y."/>
            <person name="Huang Z."/>
        </authorList>
    </citation>
    <scope>NUCLEOTIDE SEQUENCE [LARGE SCALE GENOMIC DNA]</scope>
</reference>
<organism evidence="2 3">
    <name type="scientific">Tupaia chinensis</name>
    <name type="common">Chinese tree shrew</name>
    <name type="synonym">Tupaia belangeri chinensis</name>
    <dbReference type="NCBI Taxonomy" id="246437"/>
    <lineage>
        <taxon>Eukaryota</taxon>
        <taxon>Metazoa</taxon>
        <taxon>Chordata</taxon>
        <taxon>Craniata</taxon>
        <taxon>Vertebrata</taxon>
        <taxon>Euteleostomi</taxon>
        <taxon>Mammalia</taxon>
        <taxon>Eutheria</taxon>
        <taxon>Euarchontoglires</taxon>
        <taxon>Scandentia</taxon>
        <taxon>Tupaiidae</taxon>
        <taxon>Tupaia</taxon>
    </lineage>
</organism>
<keyword evidence="1" id="KW-0732">Signal</keyword>
<sequence length="278" mass="30095">MTSVSTHLVLALLSPFSVLPVVEAVEAGDALALLRGAVLSITGICACLEVMREGEMDRPSTASKVVLALFLVVSIYEMGVANKTWPLVGPHPPLKPSGTGPGPCRNRPEPRSFLFPTLRHPRCVCWGPEVHQDHFNAIFSKTVMLAPTRTTSTTATGLEAGPCGFENRMERVLGNQTWSAVSLFQNEEGYTTSIKRFINLPVKPRFSPALLLGPATAHAGAKGRGQDYQSSVAAPGLEGVCPLRFHVPPYMGVHYRSRLSHIPFTYCGQTPTGLQIHR</sequence>
<evidence type="ECO:0000313" key="2">
    <source>
        <dbReference type="EMBL" id="ELW49359.1"/>
    </source>
</evidence>
<dbReference type="InParanoid" id="L9JGB6"/>
<protein>
    <submittedName>
        <fullName evidence="2">Uncharacterized protein</fullName>
    </submittedName>
</protein>
<feature type="signal peptide" evidence="1">
    <location>
        <begin position="1"/>
        <end position="24"/>
    </location>
</feature>
<reference evidence="3" key="2">
    <citation type="journal article" date="2013" name="Nat. Commun.">
        <title>Genome of the Chinese tree shrew.</title>
        <authorList>
            <person name="Fan Y."/>
            <person name="Huang Z.Y."/>
            <person name="Cao C.C."/>
            <person name="Chen C.S."/>
            <person name="Chen Y.X."/>
            <person name="Fan D.D."/>
            <person name="He J."/>
            <person name="Hou H.L."/>
            <person name="Hu L."/>
            <person name="Hu X.T."/>
            <person name="Jiang X.T."/>
            <person name="Lai R."/>
            <person name="Lang Y.S."/>
            <person name="Liang B."/>
            <person name="Liao S.G."/>
            <person name="Mu D."/>
            <person name="Ma Y.Y."/>
            <person name="Niu Y.Y."/>
            <person name="Sun X.Q."/>
            <person name="Xia J.Q."/>
            <person name="Xiao J."/>
            <person name="Xiong Z.Q."/>
            <person name="Xu L."/>
            <person name="Yang L."/>
            <person name="Zhang Y."/>
            <person name="Zhao W."/>
            <person name="Zhao X.D."/>
            <person name="Zheng Y.T."/>
            <person name="Zhou J.M."/>
            <person name="Zhu Y.B."/>
            <person name="Zhang G.J."/>
            <person name="Wang J."/>
            <person name="Yao Y.G."/>
        </authorList>
    </citation>
    <scope>NUCLEOTIDE SEQUENCE [LARGE SCALE GENOMIC DNA]</scope>
</reference>
<name>L9JGB6_TUPCH</name>
<dbReference type="EMBL" id="KB320999">
    <property type="protein sequence ID" value="ELW49359.1"/>
    <property type="molecule type" value="Genomic_DNA"/>
</dbReference>
<evidence type="ECO:0000313" key="3">
    <source>
        <dbReference type="Proteomes" id="UP000011518"/>
    </source>
</evidence>
<feature type="chain" id="PRO_5003999677" evidence="1">
    <location>
        <begin position="25"/>
        <end position="278"/>
    </location>
</feature>
<dbReference type="InterPro" id="IPR031742">
    <property type="entry name" value="DUF4730"/>
</dbReference>
<dbReference type="Pfam" id="PF15873">
    <property type="entry name" value="DUF4730"/>
    <property type="match status" value="1"/>
</dbReference>
<dbReference type="Proteomes" id="UP000011518">
    <property type="component" value="Unassembled WGS sequence"/>
</dbReference>
<dbReference type="PANTHER" id="PTHR36878">
    <property type="entry name" value="SMALL INTEGRAL MEMBRANE PROTEIN 30"/>
    <property type="match status" value="1"/>
</dbReference>